<comment type="cofactor">
    <cofactor evidence="1">
        <name>FAD</name>
        <dbReference type="ChEBI" id="CHEBI:57692"/>
    </cofactor>
</comment>
<dbReference type="NCBIfam" id="NF007123">
    <property type="entry name" value="PRK09564.1"/>
    <property type="match status" value="1"/>
</dbReference>
<proteinExistence type="inferred from homology"/>
<dbReference type="PRINTS" id="PR00411">
    <property type="entry name" value="PNDRDTASEI"/>
</dbReference>
<comment type="similarity">
    <text evidence="2">Belongs to the class-III pyridine nucleotide-disulfide oxidoreductase family.</text>
</comment>
<gene>
    <name evidence="9" type="ORF">J0J70_11125</name>
</gene>
<evidence type="ECO:0000256" key="1">
    <source>
        <dbReference type="ARBA" id="ARBA00001974"/>
    </source>
</evidence>
<dbReference type="Pfam" id="PF02852">
    <property type="entry name" value="Pyr_redox_dim"/>
    <property type="match status" value="1"/>
</dbReference>
<keyword evidence="4" id="KW-0274">FAD</keyword>
<feature type="domain" description="Pyridine nucleotide-disulphide oxidoreductase dimerisation" evidence="7">
    <location>
        <begin position="331"/>
        <end position="433"/>
    </location>
</feature>
<dbReference type="InterPro" id="IPR004099">
    <property type="entry name" value="Pyr_nucl-diS_OxRdtase_dimer"/>
</dbReference>
<dbReference type="AlphaFoldDB" id="A0A9Q9FH96"/>
<accession>A0A9Q9FH96</accession>
<evidence type="ECO:0000313" key="10">
    <source>
        <dbReference type="Proteomes" id="UP001058072"/>
    </source>
</evidence>
<keyword evidence="6" id="KW-0676">Redox-active center</keyword>
<keyword evidence="5 9" id="KW-0560">Oxidoreductase</keyword>
<dbReference type="SUPFAM" id="SSF51905">
    <property type="entry name" value="FAD/NAD(P)-binding domain"/>
    <property type="match status" value="1"/>
</dbReference>
<reference evidence="9" key="1">
    <citation type="submission" date="2021-03" db="EMBL/GenBank/DDBJ databases">
        <title>Comparative Genomics and Metabolomics in the genus Turicibacter.</title>
        <authorList>
            <person name="Maki J."/>
            <person name="Looft T."/>
        </authorList>
    </citation>
    <scope>NUCLEOTIDE SEQUENCE</scope>
    <source>
        <strain evidence="9">ISU324</strain>
    </source>
</reference>
<dbReference type="PANTHER" id="PTHR43429">
    <property type="entry name" value="PYRIDINE NUCLEOTIDE-DISULFIDE OXIDOREDUCTASE DOMAIN-CONTAINING"/>
    <property type="match status" value="1"/>
</dbReference>
<organism evidence="9 10">
    <name type="scientific">Turicibacter bilis</name>
    <dbReference type="NCBI Taxonomy" id="2735723"/>
    <lineage>
        <taxon>Bacteria</taxon>
        <taxon>Bacillati</taxon>
        <taxon>Bacillota</taxon>
        <taxon>Erysipelotrichia</taxon>
        <taxon>Erysipelotrichales</taxon>
        <taxon>Turicibacteraceae</taxon>
        <taxon>Turicibacter</taxon>
    </lineage>
</organism>
<evidence type="ECO:0000259" key="8">
    <source>
        <dbReference type="Pfam" id="PF07992"/>
    </source>
</evidence>
<evidence type="ECO:0000256" key="5">
    <source>
        <dbReference type="ARBA" id="ARBA00023002"/>
    </source>
</evidence>
<dbReference type="EC" id="1.8.1.14" evidence="9"/>
<keyword evidence="3" id="KW-0285">Flavoprotein</keyword>
<dbReference type="Pfam" id="PF07992">
    <property type="entry name" value="Pyr_redox_2"/>
    <property type="match status" value="1"/>
</dbReference>
<dbReference type="GO" id="GO:0050451">
    <property type="term" value="F:CoA-disulfide reductase (NADPH) activity"/>
    <property type="evidence" value="ECO:0007669"/>
    <property type="project" value="UniProtKB-EC"/>
</dbReference>
<dbReference type="Proteomes" id="UP001058072">
    <property type="component" value="Chromosome"/>
</dbReference>
<dbReference type="PANTHER" id="PTHR43429:SF1">
    <property type="entry name" value="NAD(P)H SULFUR OXIDOREDUCTASE (COA-DEPENDENT)"/>
    <property type="match status" value="1"/>
</dbReference>
<evidence type="ECO:0000313" key="9">
    <source>
        <dbReference type="EMBL" id="UUF09731.1"/>
    </source>
</evidence>
<dbReference type="InterPro" id="IPR016156">
    <property type="entry name" value="FAD/NAD-linked_Rdtase_dimer_sf"/>
</dbReference>
<name>A0A9Q9FH96_9FIRM</name>
<dbReference type="InterPro" id="IPR023753">
    <property type="entry name" value="FAD/NAD-binding_dom"/>
</dbReference>
<dbReference type="InterPro" id="IPR050260">
    <property type="entry name" value="FAD-bd_OxRdtase"/>
</dbReference>
<evidence type="ECO:0000256" key="2">
    <source>
        <dbReference type="ARBA" id="ARBA00009130"/>
    </source>
</evidence>
<evidence type="ECO:0000256" key="3">
    <source>
        <dbReference type="ARBA" id="ARBA00022630"/>
    </source>
</evidence>
<dbReference type="SUPFAM" id="SSF55424">
    <property type="entry name" value="FAD/NAD-linked reductases, dimerisation (C-terminal) domain"/>
    <property type="match status" value="1"/>
</dbReference>
<evidence type="ECO:0000256" key="6">
    <source>
        <dbReference type="ARBA" id="ARBA00023284"/>
    </source>
</evidence>
<evidence type="ECO:0000256" key="4">
    <source>
        <dbReference type="ARBA" id="ARBA00022827"/>
    </source>
</evidence>
<protein>
    <submittedName>
        <fullName evidence="9">CoA-disulfide reductase</fullName>
        <ecNumber evidence="9">1.8.1.14</ecNumber>
    </submittedName>
</protein>
<feature type="domain" description="FAD/NAD(P)-binding" evidence="8">
    <location>
        <begin position="2"/>
        <end position="308"/>
    </location>
</feature>
<dbReference type="PRINTS" id="PR00368">
    <property type="entry name" value="FADPNR"/>
</dbReference>
<evidence type="ECO:0000259" key="7">
    <source>
        <dbReference type="Pfam" id="PF02852"/>
    </source>
</evidence>
<dbReference type="EMBL" id="CP071250">
    <property type="protein sequence ID" value="UUF09731.1"/>
    <property type="molecule type" value="Genomic_DNA"/>
</dbReference>
<sequence>MMKVIIVGGVAAGMSAAAKLKRANKEAQITVYEKSRHVSFGACGLPYFVGNFFEDSQKMIARTVEQFNASGITVNIEHEVLNVDTDNKCITVKNLLTGETFTDTYDKLMIATGASAIIPPIKNVDLKHVYTLKSMEDGEALKHAMQNEALKRVAIVGAGFIGLEVVEAAKQYGKEVHVFQLNDRVLVDTFDKEITDLLEEELRAHDVHLHLSQTVTELVGDEAVTQIKTNDETFDVDIVVLTAGVRPNTSFLKGTGIEMLRNGALVIDHEGRTSIEDIYAAGDCASINHILKSEPAYIPLATVANKMGRIIGENLAGAHHTFNGSLASACLKVMNLEAGRTGLSEQEAINLGINYKTVFITDMNQTSYYPGQSKINVKLIYNAGTKVILGGQIVGRKDAVQRVNVLATAIFAGLTTDQLAMLDLCYAPPFARTWDVLNIAGSVAK</sequence>
<dbReference type="Gene3D" id="3.50.50.60">
    <property type="entry name" value="FAD/NAD(P)-binding domain"/>
    <property type="match status" value="2"/>
</dbReference>
<dbReference type="InterPro" id="IPR036188">
    <property type="entry name" value="FAD/NAD-bd_sf"/>
</dbReference>